<dbReference type="EMBL" id="DPIY01000010">
    <property type="protein sequence ID" value="HCT57942.1"/>
    <property type="molecule type" value="Genomic_DNA"/>
</dbReference>
<reference evidence="1 2" key="1">
    <citation type="journal article" date="2018" name="Nat. Biotechnol.">
        <title>A standardized bacterial taxonomy based on genome phylogeny substantially revises the tree of life.</title>
        <authorList>
            <person name="Parks D.H."/>
            <person name="Chuvochina M."/>
            <person name="Waite D.W."/>
            <person name="Rinke C."/>
            <person name="Skarshewski A."/>
            <person name="Chaumeil P.A."/>
            <person name="Hugenholtz P."/>
        </authorList>
    </citation>
    <scope>NUCLEOTIDE SEQUENCE [LARGE SCALE GENOMIC DNA]</scope>
    <source>
        <strain evidence="1">UBA8844</strain>
    </source>
</reference>
<name>A0A3D4VB18_9BACT</name>
<accession>A0A3D4VB18</accession>
<dbReference type="Proteomes" id="UP000264071">
    <property type="component" value="Unassembled WGS sequence"/>
</dbReference>
<gene>
    <name evidence="1" type="ORF">DGD08_12130</name>
</gene>
<evidence type="ECO:0000313" key="1">
    <source>
        <dbReference type="EMBL" id="HCT57942.1"/>
    </source>
</evidence>
<proteinExistence type="predicted"/>
<dbReference type="SUPFAM" id="SSF52151">
    <property type="entry name" value="FabD/lysophospholipase-like"/>
    <property type="match status" value="1"/>
</dbReference>
<evidence type="ECO:0000313" key="2">
    <source>
        <dbReference type="Proteomes" id="UP000264071"/>
    </source>
</evidence>
<comment type="caution">
    <text evidence="1">The sequence shown here is derived from an EMBL/GenBank/DDBJ whole genome shotgun (WGS) entry which is preliminary data.</text>
</comment>
<dbReference type="GO" id="GO:0016787">
    <property type="term" value="F:hydrolase activity"/>
    <property type="evidence" value="ECO:0007669"/>
    <property type="project" value="UniProtKB-KW"/>
</dbReference>
<dbReference type="AlphaFoldDB" id="A0A3D4VB18"/>
<keyword evidence="1" id="KW-0378">Hydrolase</keyword>
<protein>
    <submittedName>
        <fullName evidence="1">Alpha/beta hydrolase</fullName>
    </submittedName>
</protein>
<organism evidence="1 2">
    <name type="scientific">Gemmatimonas aurantiaca</name>
    <dbReference type="NCBI Taxonomy" id="173480"/>
    <lineage>
        <taxon>Bacteria</taxon>
        <taxon>Pseudomonadati</taxon>
        <taxon>Gemmatimonadota</taxon>
        <taxon>Gemmatimonadia</taxon>
        <taxon>Gemmatimonadales</taxon>
        <taxon>Gemmatimonadaceae</taxon>
        <taxon>Gemmatimonas</taxon>
    </lineage>
</organism>
<dbReference type="OMA" id="VPGWFDK"/>
<dbReference type="InterPro" id="IPR016035">
    <property type="entry name" value="Acyl_Trfase/lysoPLipase"/>
</dbReference>
<sequence>MPPFASRSPRSASLLTLRAGPHALRLLRERGLRAHDVDVLPGASGGAKWLAIAGLDRYLFGHFLQGPRERPLHGIGSSIGSWRLAALGQRDPLAALARGHEAYIHHQRYSPRPGPDEVTRVLSACLDHLLGDTGAAELLTHPWLRTHVITTEGRGLAASPRRGAIATALALAAASNLVTRRSLGMQMTRTIFHAANVTSPFATLRDLPTTFRTLTSDNARDVLLASGSIPLLLHGVRIAGVPGVHWDGGITDYHLDLAFGEGEGLVLYPHFYAHVVPGWFDKALPWRRATGTNFARALLIAPSAAFVASLPGGKIPDRRDFYDLPEHERMRRWTQVVQQSEALGDELHALIESGHIADVVQPWTAAQR</sequence>